<dbReference type="Pfam" id="PF03483">
    <property type="entry name" value="B3_4"/>
    <property type="match status" value="1"/>
</dbReference>
<evidence type="ECO:0000313" key="3">
    <source>
        <dbReference type="Proteomes" id="UP000282985"/>
    </source>
</evidence>
<name>A0A434AX02_9BACT</name>
<comment type="caution">
    <text evidence="2">The sequence shown here is derived from an EMBL/GenBank/DDBJ whole genome shotgun (WGS) entry which is preliminary data.</text>
</comment>
<dbReference type="OrthoDB" id="9789812at2"/>
<feature type="domain" description="B3/B4 tRNA-binding" evidence="1">
    <location>
        <begin position="62"/>
        <end position="210"/>
    </location>
</feature>
<reference evidence="2 3" key="1">
    <citation type="submission" date="2018-11" db="EMBL/GenBank/DDBJ databases">
        <title>Parancylomarina longa gen. nov., sp. nov., isolated from sediments of southern Okinawa.</title>
        <authorList>
            <person name="Fu T."/>
        </authorList>
    </citation>
    <scope>NUCLEOTIDE SEQUENCE [LARGE SCALE GENOMIC DNA]</scope>
    <source>
        <strain evidence="2 3">T3-2 S1-C</strain>
    </source>
</reference>
<sequence length="219" mass="24927">MFKIEIEEKLKMTCPNLQLGAIECNVNMQTNCPKLWEEIKNYTERIENNLSFESIREISAIQNSRKAYRTIGKDPSRYRLSSEALLRRLVNKKGLYQINNVVDLLNLVSVHSGFSIGGYNADKIKGIIRFGIGEAHEVYQGIGRGILNIDKLPVFRDDISAFGSPTSDSPRTQIDDNCKRFLMIFISFQMENGLLEAMDFAQSLLVKYAQGNQFETCIL</sequence>
<accession>A0A434AX02</accession>
<dbReference type="GO" id="GO:0003723">
    <property type="term" value="F:RNA binding"/>
    <property type="evidence" value="ECO:0007669"/>
    <property type="project" value="InterPro"/>
</dbReference>
<dbReference type="PANTHER" id="PTHR39209:SF2">
    <property type="entry name" value="CYTOPLASMIC PROTEIN"/>
    <property type="match status" value="1"/>
</dbReference>
<dbReference type="InterPro" id="IPR005146">
    <property type="entry name" value="B3/B4_tRNA-bd"/>
</dbReference>
<evidence type="ECO:0000313" key="2">
    <source>
        <dbReference type="EMBL" id="RUT79045.1"/>
    </source>
</evidence>
<dbReference type="Proteomes" id="UP000282985">
    <property type="component" value="Unassembled WGS sequence"/>
</dbReference>
<dbReference type="RefSeq" id="WP_127343097.1">
    <property type="nucleotide sequence ID" value="NZ_RJJX01000005.1"/>
</dbReference>
<dbReference type="SUPFAM" id="SSF56037">
    <property type="entry name" value="PheT/TilS domain"/>
    <property type="match status" value="1"/>
</dbReference>
<keyword evidence="3" id="KW-1185">Reference proteome</keyword>
<dbReference type="AlphaFoldDB" id="A0A434AX02"/>
<dbReference type="InterPro" id="IPR020825">
    <property type="entry name" value="Phe-tRNA_synthase-like_B3/B4"/>
</dbReference>
<evidence type="ECO:0000259" key="1">
    <source>
        <dbReference type="SMART" id="SM00873"/>
    </source>
</evidence>
<organism evidence="2 3">
    <name type="scientific">Ancylomarina longa</name>
    <dbReference type="NCBI Taxonomy" id="2487017"/>
    <lineage>
        <taxon>Bacteria</taxon>
        <taxon>Pseudomonadati</taxon>
        <taxon>Bacteroidota</taxon>
        <taxon>Bacteroidia</taxon>
        <taxon>Marinilabiliales</taxon>
        <taxon>Marinifilaceae</taxon>
        <taxon>Ancylomarina</taxon>
    </lineage>
</organism>
<proteinExistence type="predicted"/>
<protein>
    <recommendedName>
        <fullName evidence="1">B3/B4 tRNA-binding domain-containing protein</fullName>
    </recommendedName>
</protein>
<dbReference type="PANTHER" id="PTHR39209">
    <property type="match status" value="1"/>
</dbReference>
<dbReference type="GO" id="GO:0004826">
    <property type="term" value="F:phenylalanine-tRNA ligase activity"/>
    <property type="evidence" value="ECO:0007669"/>
    <property type="project" value="InterPro"/>
</dbReference>
<dbReference type="SMART" id="SM00873">
    <property type="entry name" value="B3_4"/>
    <property type="match status" value="1"/>
</dbReference>
<gene>
    <name evidence="2" type="ORF">DLK05_06090</name>
</gene>
<dbReference type="Gene3D" id="3.50.40.10">
    <property type="entry name" value="Phenylalanyl-trna Synthetase, Chain B, domain 3"/>
    <property type="match status" value="1"/>
</dbReference>
<dbReference type="EMBL" id="RJJX01000005">
    <property type="protein sequence ID" value="RUT79045.1"/>
    <property type="molecule type" value="Genomic_DNA"/>
</dbReference>